<dbReference type="Pfam" id="PF25019">
    <property type="entry name" value="LRR_R13L1-DRL21"/>
    <property type="match status" value="1"/>
</dbReference>
<evidence type="ECO:0000259" key="1">
    <source>
        <dbReference type="Pfam" id="PF25019"/>
    </source>
</evidence>
<name>A0AAP0PKX5_9MAGN</name>
<dbReference type="InterPro" id="IPR056789">
    <property type="entry name" value="LRR_R13L1-DRL21"/>
</dbReference>
<dbReference type="Gene3D" id="3.80.10.10">
    <property type="entry name" value="Ribonuclease Inhibitor"/>
    <property type="match status" value="2"/>
</dbReference>
<sequence length="254" mass="28945">MSKTNLSKLKLGWMLSPRSGVNSRDRDVLEGLQPHPNIKELEIENYPGAEFPSWMQMGDPLSSFPKLVKLRLRYLKNVEEWSLDWNENDNLPALQYLELFCCDQLKSLPAQLCNLTSLKSLSITFCDSLSSLPRELSRLTLLETLHIGWCPCLESLPELGMQEQKSCIRSLVIDDCKELSSRLEGLQYLTSLESLELKKCPKLKLSTHDLEHLSALKTLKVDSPIDLPEFMEGRVSVTVISNDSPGRWVIRNED</sequence>
<proteinExistence type="predicted"/>
<evidence type="ECO:0000313" key="2">
    <source>
        <dbReference type="EMBL" id="KAK9145300.1"/>
    </source>
</evidence>
<dbReference type="PANTHER" id="PTHR47186:SF3">
    <property type="entry name" value="OS09G0267800 PROTEIN"/>
    <property type="match status" value="1"/>
</dbReference>
<protein>
    <recommendedName>
        <fullName evidence="1">R13L1/DRL21-like LRR repeat region domain-containing protein</fullName>
    </recommendedName>
</protein>
<dbReference type="InterPro" id="IPR032675">
    <property type="entry name" value="LRR_dom_sf"/>
</dbReference>
<evidence type="ECO:0000313" key="3">
    <source>
        <dbReference type="Proteomes" id="UP001417504"/>
    </source>
</evidence>
<dbReference type="SUPFAM" id="SSF52047">
    <property type="entry name" value="RNI-like"/>
    <property type="match status" value="1"/>
</dbReference>
<dbReference type="PANTHER" id="PTHR47186">
    <property type="entry name" value="LEUCINE-RICH REPEAT-CONTAINING PROTEIN 57"/>
    <property type="match status" value="1"/>
</dbReference>
<gene>
    <name evidence="2" type="ORF">Sjap_005203</name>
</gene>
<dbReference type="AlphaFoldDB" id="A0AAP0PKX5"/>
<reference evidence="2 3" key="1">
    <citation type="submission" date="2024-01" db="EMBL/GenBank/DDBJ databases">
        <title>Genome assemblies of Stephania.</title>
        <authorList>
            <person name="Yang L."/>
        </authorList>
    </citation>
    <scope>NUCLEOTIDE SEQUENCE [LARGE SCALE GENOMIC DNA]</scope>
    <source>
        <strain evidence="2">QJT</strain>
        <tissue evidence="2">Leaf</tissue>
    </source>
</reference>
<feature type="domain" description="R13L1/DRL21-like LRR repeat region" evidence="1">
    <location>
        <begin position="2"/>
        <end position="81"/>
    </location>
</feature>
<keyword evidence="3" id="KW-1185">Reference proteome</keyword>
<dbReference type="EMBL" id="JBBNAE010000002">
    <property type="protein sequence ID" value="KAK9145300.1"/>
    <property type="molecule type" value="Genomic_DNA"/>
</dbReference>
<organism evidence="2 3">
    <name type="scientific">Stephania japonica</name>
    <dbReference type="NCBI Taxonomy" id="461633"/>
    <lineage>
        <taxon>Eukaryota</taxon>
        <taxon>Viridiplantae</taxon>
        <taxon>Streptophyta</taxon>
        <taxon>Embryophyta</taxon>
        <taxon>Tracheophyta</taxon>
        <taxon>Spermatophyta</taxon>
        <taxon>Magnoliopsida</taxon>
        <taxon>Ranunculales</taxon>
        <taxon>Menispermaceae</taxon>
        <taxon>Menispermoideae</taxon>
        <taxon>Cissampelideae</taxon>
        <taxon>Stephania</taxon>
    </lineage>
</organism>
<dbReference type="Proteomes" id="UP001417504">
    <property type="component" value="Unassembled WGS sequence"/>
</dbReference>
<comment type="caution">
    <text evidence="2">The sequence shown here is derived from an EMBL/GenBank/DDBJ whole genome shotgun (WGS) entry which is preliminary data.</text>
</comment>
<accession>A0AAP0PKX5</accession>